<accession>A0A3P6QUA9</accession>
<dbReference type="AlphaFoldDB" id="A0A3P6QUA9"/>
<sequence length="48" mass="5417">QPPPPAQRQPPPPVQRQPPPPPPRGVFIRGPQPLPGFPRHRREITIYA</sequence>
<dbReference type="EMBL" id="UYRV01006794">
    <property type="protein sequence ID" value="VDK54002.1"/>
    <property type="molecule type" value="Genomic_DNA"/>
</dbReference>
<evidence type="ECO:0000256" key="1">
    <source>
        <dbReference type="SAM" id="MobiDB-lite"/>
    </source>
</evidence>
<feature type="non-terminal residue" evidence="2">
    <location>
        <position position="1"/>
    </location>
</feature>
<keyword evidence="3" id="KW-1185">Reference proteome</keyword>
<proteinExistence type="predicted"/>
<organism evidence="2 3">
    <name type="scientific">Cylicostephanus goldi</name>
    <name type="common">Nematode worm</name>
    <dbReference type="NCBI Taxonomy" id="71465"/>
    <lineage>
        <taxon>Eukaryota</taxon>
        <taxon>Metazoa</taxon>
        <taxon>Ecdysozoa</taxon>
        <taxon>Nematoda</taxon>
        <taxon>Chromadorea</taxon>
        <taxon>Rhabditida</taxon>
        <taxon>Rhabditina</taxon>
        <taxon>Rhabditomorpha</taxon>
        <taxon>Strongyloidea</taxon>
        <taxon>Strongylidae</taxon>
        <taxon>Cylicostephanus</taxon>
    </lineage>
</organism>
<reference evidence="2 3" key="1">
    <citation type="submission" date="2018-11" db="EMBL/GenBank/DDBJ databases">
        <authorList>
            <consortium name="Pathogen Informatics"/>
        </authorList>
    </citation>
    <scope>NUCLEOTIDE SEQUENCE [LARGE SCALE GENOMIC DNA]</scope>
</reference>
<evidence type="ECO:0000313" key="2">
    <source>
        <dbReference type="EMBL" id="VDK54002.1"/>
    </source>
</evidence>
<dbReference type="Proteomes" id="UP000271889">
    <property type="component" value="Unassembled WGS sequence"/>
</dbReference>
<name>A0A3P6QUA9_CYLGO</name>
<gene>
    <name evidence="2" type="ORF">CGOC_LOCUS2856</name>
</gene>
<feature type="region of interest" description="Disordered" evidence="1">
    <location>
        <begin position="1"/>
        <end position="48"/>
    </location>
</feature>
<protein>
    <submittedName>
        <fullName evidence="2">Uncharacterized protein</fullName>
    </submittedName>
</protein>
<evidence type="ECO:0000313" key="3">
    <source>
        <dbReference type="Proteomes" id="UP000271889"/>
    </source>
</evidence>
<feature type="compositionally biased region" description="Pro residues" evidence="1">
    <location>
        <begin position="1"/>
        <end position="24"/>
    </location>
</feature>